<dbReference type="EMBL" id="VSRR010121740">
    <property type="protein sequence ID" value="MPD00172.1"/>
    <property type="molecule type" value="Genomic_DNA"/>
</dbReference>
<evidence type="ECO:0000256" key="1">
    <source>
        <dbReference type="SAM" id="MobiDB-lite"/>
    </source>
</evidence>
<comment type="caution">
    <text evidence="2">The sequence shown here is derived from an EMBL/GenBank/DDBJ whole genome shotgun (WGS) entry which is preliminary data.</text>
</comment>
<evidence type="ECO:0000313" key="2">
    <source>
        <dbReference type="EMBL" id="MPD00172.1"/>
    </source>
</evidence>
<protein>
    <submittedName>
        <fullName evidence="2">Uncharacterized protein</fullName>
    </submittedName>
</protein>
<feature type="region of interest" description="Disordered" evidence="1">
    <location>
        <begin position="1"/>
        <end position="23"/>
    </location>
</feature>
<dbReference type="Proteomes" id="UP000324222">
    <property type="component" value="Unassembled WGS sequence"/>
</dbReference>
<sequence>MKARSPAPPVYTPSSPPRSGWRRRELTAAPLSTLSAPFRPARRLQWLKLAFTVALTPSTHLPRCSTKLRVQGHSYCRLGTFVRVRLRGGEARRATGVAG</sequence>
<name>A0A5B7JQB1_PORTR</name>
<feature type="compositionally biased region" description="Pro residues" evidence="1">
    <location>
        <begin position="1"/>
        <end position="16"/>
    </location>
</feature>
<reference evidence="2 3" key="1">
    <citation type="submission" date="2019-05" db="EMBL/GenBank/DDBJ databases">
        <title>Another draft genome of Portunus trituberculatus and its Hox gene families provides insights of decapod evolution.</title>
        <authorList>
            <person name="Jeong J.-H."/>
            <person name="Song I."/>
            <person name="Kim S."/>
            <person name="Choi T."/>
            <person name="Kim D."/>
            <person name="Ryu S."/>
            <person name="Kim W."/>
        </authorList>
    </citation>
    <scope>NUCLEOTIDE SEQUENCE [LARGE SCALE GENOMIC DNA]</scope>
    <source>
        <tissue evidence="2">Muscle</tissue>
    </source>
</reference>
<dbReference type="AlphaFoldDB" id="A0A5B7JQB1"/>
<evidence type="ECO:0000313" key="3">
    <source>
        <dbReference type="Proteomes" id="UP000324222"/>
    </source>
</evidence>
<accession>A0A5B7JQB1</accession>
<keyword evidence="3" id="KW-1185">Reference proteome</keyword>
<organism evidence="2 3">
    <name type="scientific">Portunus trituberculatus</name>
    <name type="common">Swimming crab</name>
    <name type="synonym">Neptunus trituberculatus</name>
    <dbReference type="NCBI Taxonomy" id="210409"/>
    <lineage>
        <taxon>Eukaryota</taxon>
        <taxon>Metazoa</taxon>
        <taxon>Ecdysozoa</taxon>
        <taxon>Arthropoda</taxon>
        <taxon>Crustacea</taxon>
        <taxon>Multicrustacea</taxon>
        <taxon>Malacostraca</taxon>
        <taxon>Eumalacostraca</taxon>
        <taxon>Eucarida</taxon>
        <taxon>Decapoda</taxon>
        <taxon>Pleocyemata</taxon>
        <taxon>Brachyura</taxon>
        <taxon>Eubrachyura</taxon>
        <taxon>Portunoidea</taxon>
        <taxon>Portunidae</taxon>
        <taxon>Portuninae</taxon>
        <taxon>Portunus</taxon>
    </lineage>
</organism>
<gene>
    <name evidence="2" type="ORF">E2C01_095628</name>
</gene>
<proteinExistence type="predicted"/>